<dbReference type="Proteomes" id="UP000180253">
    <property type="component" value="Unassembled WGS sequence"/>
</dbReference>
<proteinExistence type="predicted"/>
<dbReference type="STRING" id="327939.BIW53_16435"/>
<evidence type="ECO:0000313" key="2">
    <source>
        <dbReference type="Proteomes" id="UP000180253"/>
    </source>
</evidence>
<name>A0A1S1N6F4_9GAMM</name>
<sequence length="67" mass="7882">MINGDDLRLMRLKAGISQQAMSQKLECDRNLVRDPDPRQEDEVFVQQYVLPNYSRHCELVSESHHLQ</sequence>
<keyword evidence="2" id="KW-1185">Reference proteome</keyword>
<gene>
    <name evidence="1" type="ORF">BIW53_16435</name>
</gene>
<organism evidence="1 2">
    <name type="scientific">Pseudoalteromonas byunsanensis</name>
    <dbReference type="NCBI Taxonomy" id="327939"/>
    <lineage>
        <taxon>Bacteria</taxon>
        <taxon>Pseudomonadati</taxon>
        <taxon>Pseudomonadota</taxon>
        <taxon>Gammaproteobacteria</taxon>
        <taxon>Alteromonadales</taxon>
        <taxon>Pseudoalteromonadaceae</taxon>
        <taxon>Pseudoalteromonas</taxon>
    </lineage>
</organism>
<reference evidence="1 2" key="1">
    <citation type="submission" date="2016-10" db="EMBL/GenBank/DDBJ databases">
        <title>Pseudoalteromonas amylolytica sp. nov., isolated from the surface seawater.</title>
        <authorList>
            <person name="Wu Y.-H."/>
            <person name="Cheng H."/>
            <person name="Jin X.-B."/>
            <person name="Wang C.-S."/>
            <person name="Xu X.-W."/>
        </authorList>
    </citation>
    <scope>NUCLEOTIDE SEQUENCE [LARGE SCALE GENOMIC DNA]</scope>
    <source>
        <strain evidence="1 2">JCM 12483</strain>
    </source>
</reference>
<evidence type="ECO:0000313" key="1">
    <source>
        <dbReference type="EMBL" id="OHU93841.1"/>
    </source>
</evidence>
<accession>A0A1S1N6F4</accession>
<dbReference type="EMBL" id="MNAN01000035">
    <property type="protein sequence ID" value="OHU93841.1"/>
    <property type="molecule type" value="Genomic_DNA"/>
</dbReference>
<dbReference type="AlphaFoldDB" id="A0A1S1N6F4"/>
<protein>
    <submittedName>
        <fullName evidence="1">Uncharacterized protein</fullName>
    </submittedName>
</protein>
<comment type="caution">
    <text evidence="1">The sequence shown here is derived from an EMBL/GenBank/DDBJ whole genome shotgun (WGS) entry which is preliminary data.</text>
</comment>
<dbReference type="RefSeq" id="WP_070993134.1">
    <property type="nucleotide sequence ID" value="NZ_CBCSHD010000004.1"/>
</dbReference>